<organism evidence="14 15">
    <name type="scientific">Canavalia gladiata</name>
    <name type="common">Sword bean</name>
    <name type="synonym">Dolichos gladiatus</name>
    <dbReference type="NCBI Taxonomy" id="3824"/>
    <lineage>
        <taxon>Eukaryota</taxon>
        <taxon>Viridiplantae</taxon>
        <taxon>Streptophyta</taxon>
        <taxon>Embryophyta</taxon>
        <taxon>Tracheophyta</taxon>
        <taxon>Spermatophyta</taxon>
        <taxon>Magnoliopsida</taxon>
        <taxon>eudicotyledons</taxon>
        <taxon>Gunneridae</taxon>
        <taxon>Pentapetalae</taxon>
        <taxon>rosids</taxon>
        <taxon>fabids</taxon>
        <taxon>Fabales</taxon>
        <taxon>Fabaceae</taxon>
        <taxon>Papilionoideae</taxon>
        <taxon>50 kb inversion clade</taxon>
        <taxon>NPAAA clade</taxon>
        <taxon>indigoferoid/millettioid clade</taxon>
        <taxon>Phaseoleae</taxon>
        <taxon>Canavalia</taxon>
    </lineage>
</organism>
<evidence type="ECO:0000256" key="10">
    <source>
        <dbReference type="PROSITE-ProRule" id="PRU00626"/>
    </source>
</evidence>
<reference evidence="14 15" key="1">
    <citation type="submission" date="2024-01" db="EMBL/GenBank/DDBJ databases">
        <title>The genomes of 5 underutilized Papilionoideae crops provide insights into root nodulation and disease resistanc.</title>
        <authorList>
            <person name="Jiang F."/>
        </authorList>
    </citation>
    <scope>NUCLEOTIDE SEQUENCE [LARGE SCALE GENOMIC DNA]</scope>
    <source>
        <strain evidence="14">LVBAO_FW01</strain>
        <tissue evidence="14">Leaves</tissue>
    </source>
</reference>
<evidence type="ECO:0000256" key="7">
    <source>
        <dbReference type="ARBA" id="ARBA00022946"/>
    </source>
</evidence>
<name>A0AAN9L566_CANGL</name>
<feature type="region of interest" description="Disordered" evidence="12">
    <location>
        <begin position="221"/>
        <end position="339"/>
    </location>
</feature>
<evidence type="ECO:0000259" key="13">
    <source>
        <dbReference type="PROSITE" id="PS51295"/>
    </source>
</evidence>
<keyword evidence="15" id="KW-1185">Reference proteome</keyword>
<comment type="caution">
    <text evidence="14">The sequence shown here is derived from an EMBL/GenBank/DDBJ whole genome shotgun (WGS) entry which is preliminary data.</text>
</comment>
<dbReference type="AlphaFoldDB" id="A0AAN9L566"/>
<evidence type="ECO:0000256" key="12">
    <source>
        <dbReference type="SAM" id="MobiDB-lite"/>
    </source>
</evidence>
<feature type="compositionally biased region" description="Acidic residues" evidence="12">
    <location>
        <begin position="288"/>
        <end position="299"/>
    </location>
</feature>
<proteinExistence type="predicted"/>
<dbReference type="GO" id="GO:0006397">
    <property type="term" value="P:mRNA processing"/>
    <property type="evidence" value="ECO:0007669"/>
    <property type="project" value="UniProtKB-KW"/>
</dbReference>
<keyword evidence="11" id="KW-0175">Coiled coil</keyword>
<feature type="compositionally biased region" description="Acidic residues" evidence="12">
    <location>
        <begin position="238"/>
        <end position="257"/>
    </location>
</feature>
<gene>
    <name evidence="14" type="ORF">VNO77_23860</name>
</gene>
<dbReference type="FunFam" id="3.30.110.60:FF:000002">
    <property type="entry name" value="CRS2-associated factor 1, chloroplastic"/>
    <property type="match status" value="2"/>
</dbReference>
<evidence type="ECO:0000256" key="9">
    <source>
        <dbReference type="ARBA" id="ARBA00023274"/>
    </source>
</evidence>
<feature type="domain" description="CRM" evidence="13">
    <location>
        <begin position="548"/>
        <end position="645"/>
    </location>
</feature>
<sequence length="960" mass="110160">MMNRADFERGGTGEDVFVWFGQGIRTTWLGRICYGIIWIIQRPNSDLLTGAHCWHRIYSMSIWQHEEVAEQQNSILYLAALTAYKCHVRLLLSYCNTNAYHYYPVKIRFNYFLGYVFMSVYLPENEEMQWRFYAFHLDDSYAMALQAIPLNYSSSTLSRSSSLLLQPQSHCSFKFRVSCSNQTTETDTKVAKKKKKNSPRPSFFHQIQDKWSLKLGSQREKFPWQGSEQEEELRVDYDKEEDEEGEEEEEEEEEEESQNTPSAASFQFPKRFSPWPQAINPSTSQLDSDSDAWEEEEDNESGKCEPLQNKSGGCVSEKREGMSSESGRVNGERKMGRSTTELAERLIPQHELRRLRKVALRTMERFEVGVRGITQELVASVHQKWRNNEVVKFKFDIPLSTNMKRAHQILESKTGGMVIWRSGSSIVLYRGMAYKLPCVELYTKMNHAKENDVHHSEHVASGNDNQANVDEAVGTTESSIRDSAEYLKDMTEKELMELCDLNHLLDELGPRFKDWTGCEPLPVDADLLPAVVPGYKTPFRLLPYGIRPCLSNAEMTNFRRLARTTAPHFALGRNRELHGLARAMVKLWETSAIAKIAIKRGVPHTCNDRMAEELKKLTGGTLLSRNKEYIVFYRGNDFLPPAVVNTLTERQKLTLLQQDEEEKARQVASSITLSNGKASQVPVCAGTLAETRAATTNWGHQLSKQEIENMRRDSALNKLSSLIKSHEKKLALAKAKFRKAGKALAKVQRDLDPADIPTDLETLTDEERFLFRKIGLSMKPYFYLGRRDVYAGTIENMHLHWKYRELVKIIVRGRNLAQVKHIAISLEAESGGVLVSVDKDTKGHYTIIVYRGKNYFRPQVMRPKNMLTRRQALARSIELQRREALKHHISDLEERTELLKSELEDMRNGKEIDGDKTLYSTLDNPVSSEDELEENEGSGIYSGEDDSDDEDEKHRNNLLD</sequence>
<evidence type="ECO:0000313" key="14">
    <source>
        <dbReference type="EMBL" id="KAK7329685.1"/>
    </source>
</evidence>
<feature type="domain" description="CRM" evidence="13">
    <location>
        <begin position="761"/>
        <end position="862"/>
    </location>
</feature>
<evidence type="ECO:0000256" key="5">
    <source>
        <dbReference type="ARBA" id="ARBA00022737"/>
    </source>
</evidence>
<evidence type="ECO:0000256" key="1">
    <source>
        <dbReference type="ARBA" id="ARBA00004229"/>
    </source>
</evidence>
<dbReference type="EMBL" id="JAYMYQ010000005">
    <property type="protein sequence ID" value="KAK7329685.1"/>
    <property type="molecule type" value="Genomic_DNA"/>
</dbReference>
<evidence type="ECO:0000256" key="11">
    <source>
        <dbReference type="SAM" id="Coils"/>
    </source>
</evidence>
<dbReference type="Pfam" id="PF01985">
    <property type="entry name" value="CRS1_YhbY"/>
    <property type="match status" value="3"/>
</dbReference>
<evidence type="ECO:0000256" key="3">
    <source>
        <dbReference type="ARBA" id="ARBA00022640"/>
    </source>
</evidence>
<evidence type="ECO:0000256" key="6">
    <source>
        <dbReference type="ARBA" id="ARBA00022884"/>
    </source>
</evidence>
<keyword evidence="6 10" id="KW-0694">RNA-binding</keyword>
<dbReference type="SUPFAM" id="SSF75471">
    <property type="entry name" value="YhbY-like"/>
    <property type="match status" value="3"/>
</dbReference>
<dbReference type="PANTHER" id="PTHR31846">
    <property type="entry name" value="CRS1 / YHBY (CRM) DOMAIN-CONTAINING PROTEIN"/>
    <property type="match status" value="1"/>
</dbReference>
<feature type="compositionally biased region" description="Polar residues" evidence="12">
    <location>
        <begin position="918"/>
        <end position="927"/>
    </location>
</feature>
<dbReference type="GO" id="GO:0003729">
    <property type="term" value="F:mRNA binding"/>
    <property type="evidence" value="ECO:0007669"/>
    <property type="project" value="InterPro"/>
</dbReference>
<evidence type="ECO:0000256" key="2">
    <source>
        <dbReference type="ARBA" id="ARBA00022528"/>
    </source>
</evidence>
<keyword evidence="2" id="KW-0150">Chloroplast</keyword>
<dbReference type="PROSITE" id="PS51295">
    <property type="entry name" value="CRM"/>
    <property type="match status" value="3"/>
</dbReference>
<dbReference type="GO" id="GO:0000373">
    <property type="term" value="P:Group II intron splicing"/>
    <property type="evidence" value="ECO:0007669"/>
    <property type="project" value="UniProtKB-ARBA"/>
</dbReference>
<dbReference type="InterPro" id="IPR001890">
    <property type="entry name" value="RNA-binding_CRM"/>
</dbReference>
<dbReference type="SMART" id="SM01103">
    <property type="entry name" value="CRS1_YhbY"/>
    <property type="match status" value="3"/>
</dbReference>
<feature type="domain" description="CRM" evidence="13">
    <location>
        <begin position="345"/>
        <end position="441"/>
    </location>
</feature>
<evidence type="ECO:0000256" key="4">
    <source>
        <dbReference type="ARBA" id="ARBA00022664"/>
    </source>
</evidence>
<feature type="coiled-coil region" evidence="11">
    <location>
        <begin position="882"/>
        <end position="909"/>
    </location>
</feature>
<protein>
    <recommendedName>
        <fullName evidence="13">CRM domain-containing protein</fullName>
    </recommendedName>
</protein>
<feature type="region of interest" description="Disordered" evidence="12">
    <location>
        <begin position="910"/>
        <end position="960"/>
    </location>
</feature>
<keyword evidence="4" id="KW-0507">mRNA processing</keyword>
<keyword evidence="9" id="KW-0687">Ribonucleoprotein</keyword>
<keyword evidence="5" id="KW-0677">Repeat</keyword>
<dbReference type="InterPro" id="IPR035920">
    <property type="entry name" value="YhbY-like_sf"/>
</dbReference>
<dbReference type="Proteomes" id="UP001367508">
    <property type="component" value="Unassembled WGS sequence"/>
</dbReference>
<dbReference type="GO" id="GO:1990904">
    <property type="term" value="C:ribonucleoprotein complex"/>
    <property type="evidence" value="ECO:0007669"/>
    <property type="project" value="UniProtKB-KW"/>
</dbReference>
<dbReference type="InterPro" id="IPR045278">
    <property type="entry name" value="CRS1/CFM2/CFM3"/>
</dbReference>
<comment type="subcellular location">
    <subcellularLocation>
        <location evidence="1">Plastid</location>
        <location evidence="1">Chloroplast</location>
    </subcellularLocation>
</comment>
<keyword evidence="3" id="KW-0934">Plastid</keyword>
<evidence type="ECO:0000313" key="15">
    <source>
        <dbReference type="Proteomes" id="UP001367508"/>
    </source>
</evidence>
<dbReference type="PANTHER" id="PTHR31846:SF7">
    <property type="entry name" value="CRS1 _ YHBY (CRM) DOMAIN-CONTAINING PROTEIN"/>
    <property type="match status" value="1"/>
</dbReference>
<dbReference type="GO" id="GO:0009507">
    <property type="term" value="C:chloroplast"/>
    <property type="evidence" value="ECO:0007669"/>
    <property type="project" value="UniProtKB-SubCell"/>
</dbReference>
<keyword evidence="7" id="KW-0809">Transit peptide</keyword>
<accession>A0AAN9L566</accession>
<evidence type="ECO:0000256" key="8">
    <source>
        <dbReference type="ARBA" id="ARBA00023187"/>
    </source>
</evidence>
<dbReference type="Gene3D" id="3.30.110.60">
    <property type="entry name" value="YhbY-like"/>
    <property type="match status" value="3"/>
</dbReference>
<keyword evidence="8" id="KW-0508">mRNA splicing</keyword>